<dbReference type="Proteomes" id="UP000094065">
    <property type="component" value="Unassembled WGS sequence"/>
</dbReference>
<name>A0A1E3HNZ1_9TREE</name>
<feature type="region of interest" description="Disordered" evidence="1">
    <location>
        <begin position="33"/>
        <end position="52"/>
    </location>
</feature>
<feature type="non-terminal residue" evidence="2">
    <location>
        <position position="237"/>
    </location>
</feature>
<sequence length="237" mass="26385">MADLISSALEHHNTHPDQSIKPVEREFDIPSSTLHDRISGKHPSNAGSQRGKLTKLQEADLVVEINAYAERGTNLWVSHVQQLAEALAGEDLTQASSLRAMGFNARILNGTTKQFNLRAFLKGEGDIWTVTPQLLLALEAIWSALAEHVSEETEKIERVDVGKLLAKIRQLIVKALTSEEFLSRLICCIMDEAQTIVNWGKNFRKTNSRLGDLDSMLGTQRALRRRSGRRLRVGPVG</sequence>
<dbReference type="InterPro" id="IPR027417">
    <property type="entry name" value="P-loop_NTPase"/>
</dbReference>
<comment type="caution">
    <text evidence="2">The sequence shown here is derived from an EMBL/GenBank/DDBJ whole genome shotgun (WGS) entry which is preliminary data.</text>
</comment>
<reference evidence="2 3" key="1">
    <citation type="submission" date="2016-06" db="EMBL/GenBank/DDBJ databases">
        <title>Evolution of pathogenesis and genome organization in the Tremellales.</title>
        <authorList>
            <person name="Cuomo C."/>
            <person name="Litvintseva A."/>
            <person name="Heitman J."/>
            <person name="Chen Y."/>
            <person name="Sun S."/>
            <person name="Springer D."/>
            <person name="Dromer F."/>
            <person name="Young S."/>
            <person name="Zeng Q."/>
            <person name="Chapman S."/>
            <person name="Gujja S."/>
            <person name="Saif S."/>
            <person name="Birren B."/>
        </authorList>
    </citation>
    <scope>NUCLEOTIDE SEQUENCE [LARGE SCALE GENOMIC DNA]</scope>
    <source>
        <strain evidence="2 3">CBS 6039</strain>
    </source>
</reference>
<dbReference type="RefSeq" id="XP_018992545.1">
    <property type="nucleotide sequence ID" value="XM_019140054.1"/>
</dbReference>
<organism evidence="2 3">
    <name type="scientific">Cryptococcus amylolentus CBS 6039</name>
    <dbReference type="NCBI Taxonomy" id="1295533"/>
    <lineage>
        <taxon>Eukaryota</taxon>
        <taxon>Fungi</taxon>
        <taxon>Dikarya</taxon>
        <taxon>Basidiomycota</taxon>
        <taxon>Agaricomycotina</taxon>
        <taxon>Tremellomycetes</taxon>
        <taxon>Tremellales</taxon>
        <taxon>Cryptococcaceae</taxon>
        <taxon>Cryptococcus</taxon>
    </lineage>
</organism>
<dbReference type="AlphaFoldDB" id="A0A1E3HNZ1"/>
<dbReference type="EMBL" id="AWGJ01000008">
    <property type="protein sequence ID" value="ODN77171.1"/>
    <property type="molecule type" value="Genomic_DNA"/>
</dbReference>
<evidence type="ECO:0000313" key="2">
    <source>
        <dbReference type="EMBL" id="ODN77171.1"/>
    </source>
</evidence>
<evidence type="ECO:0000256" key="1">
    <source>
        <dbReference type="SAM" id="MobiDB-lite"/>
    </source>
</evidence>
<keyword evidence="3" id="KW-1185">Reference proteome</keyword>
<accession>A0A1E3HNZ1</accession>
<dbReference type="Gene3D" id="3.40.50.300">
    <property type="entry name" value="P-loop containing nucleotide triphosphate hydrolases"/>
    <property type="match status" value="1"/>
</dbReference>
<proteinExistence type="predicted"/>
<dbReference type="GeneID" id="30157005"/>
<evidence type="ECO:0000313" key="3">
    <source>
        <dbReference type="Proteomes" id="UP000094065"/>
    </source>
</evidence>
<protein>
    <submittedName>
        <fullName evidence="2">Uncharacterized protein</fullName>
    </submittedName>
</protein>
<dbReference type="OrthoDB" id="3435302at2759"/>
<feature type="region of interest" description="Disordered" evidence="1">
    <location>
        <begin position="1"/>
        <end position="24"/>
    </location>
</feature>
<gene>
    <name evidence="2" type="ORF">L202_05696</name>
</gene>